<gene>
    <name evidence="2" type="ORF">SAMN06297251_1397</name>
</gene>
<evidence type="ECO:0000313" key="3">
    <source>
        <dbReference type="Proteomes" id="UP000192656"/>
    </source>
</evidence>
<name>A0A1W2EVZ4_9HYPH</name>
<sequence length="237" mass="24173">MRAPASGLLLVIDTAFDACSVAVFDPLQGAMVACASEELGKGHAERLPGMVDAVLADAGVAFGAISKVGVTIGPGSFTGIRVGVSAARAYGLALGVPAVGVVTLHAMAEAWRRDRPILAVHDAKRGEVYAMLLSADGAAMVSPIALSPDKLPEWTAEAGGPLDLVGSGAALALAALGADRRGAGASTILSDRSEIDMRTLARLSMAASADQPPKPLYLRSADAKPPTRRISLFETAF</sequence>
<dbReference type="Gene3D" id="3.30.420.40">
    <property type="match status" value="2"/>
</dbReference>
<dbReference type="SUPFAM" id="SSF53067">
    <property type="entry name" value="Actin-like ATPase domain"/>
    <property type="match status" value="2"/>
</dbReference>
<feature type="domain" description="Gcp-like" evidence="1">
    <location>
        <begin position="39"/>
        <end position="131"/>
    </location>
</feature>
<dbReference type="GO" id="GO:0002949">
    <property type="term" value="P:tRNA threonylcarbamoyladenosine modification"/>
    <property type="evidence" value="ECO:0007669"/>
    <property type="project" value="InterPro"/>
</dbReference>
<dbReference type="PANTHER" id="PTHR11735">
    <property type="entry name" value="TRNA N6-ADENOSINE THREONYLCARBAMOYLTRANSFERASE"/>
    <property type="match status" value="1"/>
</dbReference>
<dbReference type="NCBIfam" id="TIGR03725">
    <property type="entry name" value="T6A_YeaZ"/>
    <property type="match status" value="1"/>
</dbReference>
<dbReference type="InterPro" id="IPR000905">
    <property type="entry name" value="Gcp-like_dom"/>
</dbReference>
<protein>
    <submittedName>
        <fullName evidence="2">tRNA threonylcarbamoyladenosine biosynthesis protein TsaB</fullName>
    </submittedName>
</protein>
<dbReference type="EMBL" id="FWXR01000039">
    <property type="protein sequence ID" value="SMD13855.1"/>
    <property type="molecule type" value="Genomic_DNA"/>
</dbReference>
<dbReference type="AlphaFoldDB" id="A0A1W2EVZ4"/>
<dbReference type="OrthoDB" id="9809995at2"/>
<reference evidence="2 3" key="1">
    <citation type="submission" date="2017-04" db="EMBL/GenBank/DDBJ databases">
        <authorList>
            <person name="Afonso C.L."/>
            <person name="Miller P.J."/>
            <person name="Scott M.A."/>
            <person name="Spackman E."/>
            <person name="Goraichik I."/>
            <person name="Dimitrov K.M."/>
            <person name="Suarez D.L."/>
            <person name="Swayne D.E."/>
        </authorList>
    </citation>
    <scope>NUCLEOTIDE SEQUENCE [LARGE SCALE GENOMIC DNA]</scope>
    <source>
        <strain evidence="2 3">CGMCC 1.10972</strain>
    </source>
</reference>
<keyword evidence="3" id="KW-1185">Reference proteome</keyword>
<dbReference type="Proteomes" id="UP000192656">
    <property type="component" value="Unassembled WGS sequence"/>
</dbReference>
<evidence type="ECO:0000259" key="1">
    <source>
        <dbReference type="Pfam" id="PF00814"/>
    </source>
</evidence>
<dbReference type="InterPro" id="IPR022496">
    <property type="entry name" value="T6A_TsaB"/>
</dbReference>
<proteinExistence type="predicted"/>
<organism evidence="2 3">
    <name type="scientific">Fulvimarina manganoxydans</name>
    <dbReference type="NCBI Taxonomy" id="937218"/>
    <lineage>
        <taxon>Bacteria</taxon>
        <taxon>Pseudomonadati</taxon>
        <taxon>Pseudomonadota</taxon>
        <taxon>Alphaproteobacteria</taxon>
        <taxon>Hyphomicrobiales</taxon>
        <taxon>Aurantimonadaceae</taxon>
        <taxon>Fulvimarina</taxon>
    </lineage>
</organism>
<dbReference type="PANTHER" id="PTHR11735:SF11">
    <property type="entry name" value="TRNA THREONYLCARBAMOYLADENOSINE BIOSYNTHESIS PROTEIN TSAB"/>
    <property type="match status" value="1"/>
</dbReference>
<evidence type="ECO:0000313" key="2">
    <source>
        <dbReference type="EMBL" id="SMD13855.1"/>
    </source>
</evidence>
<dbReference type="GO" id="GO:0005829">
    <property type="term" value="C:cytosol"/>
    <property type="evidence" value="ECO:0007669"/>
    <property type="project" value="TreeGrafter"/>
</dbReference>
<dbReference type="Pfam" id="PF00814">
    <property type="entry name" value="TsaD"/>
    <property type="match status" value="1"/>
</dbReference>
<accession>A0A1W2EVZ4</accession>
<dbReference type="STRING" id="937218.SAMN06297251_1397"/>
<dbReference type="InterPro" id="IPR043129">
    <property type="entry name" value="ATPase_NBD"/>
</dbReference>